<comment type="caution">
    <text evidence="2">The sequence shown here is derived from an EMBL/GenBank/DDBJ whole genome shotgun (WGS) entry which is preliminary data.</text>
</comment>
<feature type="chain" id="PRO_5045200126" evidence="1">
    <location>
        <begin position="19"/>
        <end position="390"/>
    </location>
</feature>
<sequence length="390" mass="43728">MLNLPLAAIPSLATLSLACCGAENRKIPATVNAALVANEPRINLDVVILRLLSHFNNLEHDKASFHASFPVEFFLERSFVEILPQQLDVEQTANLLNFILVLPNSVPFLVSLHPFVIRGLGSTLLRYSLNDLSLHDPNPTSEVDETNIVNLAAAFFNSIMVTTFDELLYEITLPSLCGEVNASINIASLSSLLHLLNSLRRLTKRINHLDSDSRLAVWKTFRICLTQLRFHLPPFIFIALFEADETECLSHLLDDQPPKKIIRMNTVFEVSQLTRSLYLHDSSVAFSGNEEILRIIRRRLLSSIPAFRSTAFVILSKLCTPDNVDMVLVLCRLGVVECVMKAVERSRSLDECEMGVSILGSLLRTLAFSQLMHTMVDFDFSTPFDSFPSE</sequence>
<keyword evidence="3" id="KW-1185">Reference proteome</keyword>
<evidence type="ECO:0000313" key="2">
    <source>
        <dbReference type="EMBL" id="KAK2963571.1"/>
    </source>
</evidence>
<feature type="signal peptide" evidence="1">
    <location>
        <begin position="1"/>
        <end position="18"/>
    </location>
</feature>
<dbReference type="EMBL" id="JARBJD010000006">
    <property type="protein sequence ID" value="KAK2963571.1"/>
    <property type="molecule type" value="Genomic_DNA"/>
</dbReference>
<proteinExistence type="predicted"/>
<evidence type="ECO:0000313" key="3">
    <source>
        <dbReference type="Proteomes" id="UP001281761"/>
    </source>
</evidence>
<evidence type="ECO:0000256" key="1">
    <source>
        <dbReference type="SAM" id="SignalP"/>
    </source>
</evidence>
<keyword evidence="1" id="KW-0732">Signal</keyword>
<name>A0ABQ9YII7_9EUKA</name>
<reference evidence="2 3" key="1">
    <citation type="journal article" date="2022" name="bioRxiv">
        <title>Genomics of Preaxostyla Flagellates Illuminates Evolutionary Transitions and the Path Towards Mitochondrial Loss.</title>
        <authorList>
            <person name="Novak L.V.F."/>
            <person name="Treitli S.C."/>
            <person name="Pyrih J."/>
            <person name="Halakuc P."/>
            <person name="Pipaliya S.V."/>
            <person name="Vacek V."/>
            <person name="Brzon O."/>
            <person name="Soukal P."/>
            <person name="Eme L."/>
            <person name="Dacks J.B."/>
            <person name="Karnkowska A."/>
            <person name="Elias M."/>
            <person name="Hampl V."/>
        </authorList>
    </citation>
    <scope>NUCLEOTIDE SEQUENCE [LARGE SCALE GENOMIC DNA]</scope>
    <source>
        <strain evidence="2">NAU3</strain>
        <tissue evidence="2">Gut</tissue>
    </source>
</reference>
<accession>A0ABQ9YII7</accession>
<protein>
    <submittedName>
        <fullName evidence="2">Uncharacterized protein</fullName>
    </submittedName>
</protein>
<gene>
    <name evidence="2" type="ORF">BLNAU_1614</name>
</gene>
<organism evidence="2 3">
    <name type="scientific">Blattamonas nauphoetae</name>
    <dbReference type="NCBI Taxonomy" id="2049346"/>
    <lineage>
        <taxon>Eukaryota</taxon>
        <taxon>Metamonada</taxon>
        <taxon>Preaxostyla</taxon>
        <taxon>Oxymonadida</taxon>
        <taxon>Blattamonas</taxon>
    </lineage>
</organism>
<dbReference type="Proteomes" id="UP001281761">
    <property type="component" value="Unassembled WGS sequence"/>
</dbReference>